<dbReference type="InterPro" id="IPR057559">
    <property type="entry name" value="SAM_6"/>
</dbReference>
<sequence>MDEIADDALIKSFFDEAAYFYDPPTTPNRSDEIDNNALVDSYVADALQSFHEEDLMSTAYPHLPPPYMIDESAFLSNNPELSMLHHEKWHVDVESVEYLASVIRATRAAPAEEQLYGIGASFQHLKIEEPLLRTDPANDMTKIVKRNAVELHTEHVAPFNIDDAQDEGIAWGASNLDLPAHVNDELKNEKWAIDQETAGFMKHVFSTLEADLQEWLAEGRKRRVLRKLSSPLLPLSPPLSPESLPTPIAEVELTSTPEDPSAAEAAFLDAELAEQDMLDAEDAMATDSTDSTDFLDATTTGASSPLQRKAKRLQDLKVSDPLLPETSSEPPSKKAKTVSFTKELHTLIPRLPSEVSAGEPSTDEAMATMTALLAPLAQPGVDNLEQEQLVEIDTTLRIDVPTVEDISLAAPWEVYAGRQRDLMIDVFNKIVKTNGKWSGASKMEKTLPWSPFPSYLAKIKPEGDFDDGSCRRYLEKVKFDGEVDFANLTWKPDGLLVLEEDDDDQDEELEACDFPGDDVDLSDALQISGQAAQSRAARNQHAVCAGQGASRTHLELDDAVKGSLSHVSSFFSQLGRGGQRAGDGAPCEPREVQNALPSIEELIRRRAAQLETSKRKHDHLVAIAQNAKEATKDANSLSQQPKRLIQQRQGLDQFLALQNQQAIDQSTSLRENDDNVNSIEVIEHPQPSAPPPRTKPLEQRQSAMPTPAINPKQISTTIITSPSFDRRLAARLMSYCPNIHEIIRHPIPHLNLTEAHLTLSPQTGLHITNLQQLIQKPLPGRENEDQPTFLSTIQKISLKYSTLILLINNGHGQAIHHNVAALNLFTSTLNLPTNCEVRTIFIASEDEKEGDETHLIKWIATCIAKYSSPAIKILDDETYWERFLRIAGFNAFAAQAILDALKPGDLASFVLMSEEERVHRFGALLGGETVLRRASKVIDAKWASMATAQ</sequence>
<comment type="caution">
    <text evidence="4">The sequence shown here is derived from an EMBL/GenBank/DDBJ whole genome shotgun (WGS) entry which is preliminary data.</text>
</comment>
<evidence type="ECO:0000259" key="3">
    <source>
        <dbReference type="Pfam" id="PF23395"/>
    </source>
</evidence>
<protein>
    <submittedName>
        <fullName evidence="4">Uncharacterized protein</fullName>
    </submittedName>
</protein>
<feature type="region of interest" description="Disordered" evidence="1">
    <location>
        <begin position="286"/>
        <end position="338"/>
    </location>
</feature>
<evidence type="ECO:0000259" key="2">
    <source>
        <dbReference type="Pfam" id="PF23394"/>
    </source>
</evidence>
<dbReference type="Proteomes" id="UP000070133">
    <property type="component" value="Unassembled WGS sequence"/>
</dbReference>
<feature type="compositionally biased region" description="Low complexity" evidence="1">
    <location>
        <begin position="319"/>
        <end position="330"/>
    </location>
</feature>
<dbReference type="OrthoDB" id="3647246at2759"/>
<evidence type="ECO:0000313" key="5">
    <source>
        <dbReference type="Proteomes" id="UP000070133"/>
    </source>
</evidence>
<feature type="domain" description="DUF7102" evidence="2">
    <location>
        <begin position="740"/>
        <end position="868"/>
    </location>
</feature>
<accession>A0A139HBA4</accession>
<dbReference type="Pfam" id="PF23394">
    <property type="entry name" value="DUF7102"/>
    <property type="match status" value="1"/>
</dbReference>
<dbReference type="InterPro" id="IPR055528">
    <property type="entry name" value="DUF7102"/>
</dbReference>
<evidence type="ECO:0000256" key="1">
    <source>
        <dbReference type="SAM" id="MobiDB-lite"/>
    </source>
</evidence>
<reference evidence="4 5" key="1">
    <citation type="submission" date="2015-07" db="EMBL/GenBank/DDBJ databases">
        <title>Comparative genomics of the Sigatoka disease complex on banana suggests a link between parallel evolutionary changes in Pseudocercospora fijiensis and Pseudocercospora eumusae and increased virulence on the banana host.</title>
        <authorList>
            <person name="Chang T.-C."/>
            <person name="Salvucci A."/>
            <person name="Crous P.W."/>
            <person name="Stergiopoulos I."/>
        </authorList>
    </citation>
    <scope>NUCLEOTIDE SEQUENCE [LARGE SCALE GENOMIC DNA]</scope>
    <source>
        <strain evidence="4 5">CBS 114824</strain>
    </source>
</reference>
<feature type="domain" description="SAM-like" evidence="3">
    <location>
        <begin position="875"/>
        <end position="938"/>
    </location>
</feature>
<dbReference type="EMBL" id="LFZN01000087">
    <property type="protein sequence ID" value="KXS99729.1"/>
    <property type="molecule type" value="Genomic_DNA"/>
</dbReference>
<evidence type="ECO:0000313" key="4">
    <source>
        <dbReference type="EMBL" id="KXS99729.1"/>
    </source>
</evidence>
<gene>
    <name evidence="4" type="ORF">AC578_10418</name>
</gene>
<dbReference type="AlphaFoldDB" id="A0A139HBA4"/>
<name>A0A139HBA4_9PEZI</name>
<feature type="compositionally biased region" description="Polar residues" evidence="1">
    <location>
        <begin position="297"/>
        <end position="306"/>
    </location>
</feature>
<proteinExistence type="predicted"/>
<dbReference type="Pfam" id="PF23395">
    <property type="entry name" value="SAM_6"/>
    <property type="match status" value="1"/>
</dbReference>
<keyword evidence="5" id="KW-1185">Reference proteome</keyword>
<organism evidence="4 5">
    <name type="scientific">Pseudocercospora eumusae</name>
    <dbReference type="NCBI Taxonomy" id="321146"/>
    <lineage>
        <taxon>Eukaryota</taxon>
        <taxon>Fungi</taxon>
        <taxon>Dikarya</taxon>
        <taxon>Ascomycota</taxon>
        <taxon>Pezizomycotina</taxon>
        <taxon>Dothideomycetes</taxon>
        <taxon>Dothideomycetidae</taxon>
        <taxon>Mycosphaerellales</taxon>
        <taxon>Mycosphaerellaceae</taxon>
        <taxon>Pseudocercospora</taxon>
    </lineage>
</organism>